<proteinExistence type="predicted"/>
<evidence type="ECO:0000259" key="3">
    <source>
        <dbReference type="PROSITE" id="PS50110"/>
    </source>
</evidence>
<dbReference type="InterPro" id="IPR011006">
    <property type="entry name" value="CheY-like_superfamily"/>
</dbReference>
<dbReference type="SUPFAM" id="SSF52172">
    <property type="entry name" value="CheY-like"/>
    <property type="match status" value="2"/>
</dbReference>
<dbReference type="PANTHER" id="PTHR44591">
    <property type="entry name" value="STRESS RESPONSE REGULATOR PROTEIN 1"/>
    <property type="match status" value="1"/>
</dbReference>
<dbReference type="KEGG" id="slr:L21SP2_1962"/>
<dbReference type="PROSITE" id="PS50110">
    <property type="entry name" value="RESPONSE_REGULATORY"/>
    <property type="match status" value="2"/>
</dbReference>
<feature type="domain" description="Response regulatory" evidence="3">
    <location>
        <begin position="301"/>
        <end position="415"/>
    </location>
</feature>
<gene>
    <name evidence="4" type="ORF">L21SP2_1962</name>
</gene>
<dbReference type="HOGENOM" id="CLU_681423_0_0_12"/>
<dbReference type="Gene3D" id="3.40.50.2300">
    <property type="match status" value="2"/>
</dbReference>
<accession>V5WHP2</accession>
<dbReference type="PANTHER" id="PTHR44591:SF3">
    <property type="entry name" value="RESPONSE REGULATORY DOMAIN-CONTAINING PROTEIN"/>
    <property type="match status" value="1"/>
</dbReference>
<dbReference type="InterPro" id="IPR001789">
    <property type="entry name" value="Sig_transdc_resp-reg_receiver"/>
</dbReference>
<keyword evidence="1 2" id="KW-0597">Phosphoprotein</keyword>
<keyword evidence="5" id="KW-1185">Reference proteome</keyword>
<dbReference type="RefSeq" id="WP_024268250.1">
    <property type="nucleotide sequence ID" value="NC_023035.1"/>
</dbReference>
<organism evidence="4 5">
    <name type="scientific">Salinispira pacifica</name>
    <dbReference type="NCBI Taxonomy" id="1307761"/>
    <lineage>
        <taxon>Bacteria</taxon>
        <taxon>Pseudomonadati</taxon>
        <taxon>Spirochaetota</taxon>
        <taxon>Spirochaetia</taxon>
        <taxon>Spirochaetales</taxon>
        <taxon>Spirochaetaceae</taxon>
        <taxon>Salinispira</taxon>
    </lineage>
</organism>
<dbReference type="EMBL" id="CP006939">
    <property type="protein sequence ID" value="AHC15333.1"/>
    <property type="molecule type" value="Genomic_DNA"/>
</dbReference>
<evidence type="ECO:0000256" key="2">
    <source>
        <dbReference type="PROSITE-ProRule" id="PRU00169"/>
    </source>
</evidence>
<dbReference type="Pfam" id="PF00072">
    <property type="entry name" value="Response_reg"/>
    <property type="match status" value="2"/>
</dbReference>
<name>V5WHP2_9SPIO</name>
<dbReference type="Proteomes" id="UP000018680">
    <property type="component" value="Chromosome"/>
</dbReference>
<dbReference type="AlphaFoldDB" id="V5WHP2"/>
<sequence>MKKILIIDDSRMIREFLNRKLEEFGFDTDQAANGLEGYTKLRSYEPDLIIMDYYLSRMSAVEFLTKKAGDPNSRNTPVLFASAKISREVILELSKFGIKKFITKPIKIDSLAKALSELLGVQIELDNTPCIIDANYNEEILFIEVARGLNSEKIEMLRYRLDELIRLYSIQVPRVLLMMSGIEISEGDSLKLRSLIDGIISATDLKLRNFKILTNNDLVKEFVSSRSDISEVEVFSSMPDAMDALLGDRAGGYKDRDGNVHDDFLRVGRGAEEGSNGINLRFQSEQNDTQVNFDAIASGLKMAVVDDDPVIQELIRMAFSKTELDVQTFSDGEEFINSPDVKQFDMVFLDLLMPRMDGFSVLTALKNREIQLPIIVLSAVNKRETVIQALQMGVKSYLVKPIQPDMVFKKALEVFQLNF</sequence>
<evidence type="ECO:0000313" key="4">
    <source>
        <dbReference type="EMBL" id="AHC15333.1"/>
    </source>
</evidence>
<feature type="domain" description="Response regulatory" evidence="3">
    <location>
        <begin position="3"/>
        <end position="119"/>
    </location>
</feature>
<reference evidence="4 5" key="1">
    <citation type="journal article" date="2015" name="Stand. Genomic Sci.">
        <title>Complete genome sequence and description of Salinispira pacifica gen. nov., sp. nov., a novel spirochaete isolated form a hypersaline microbial mat.</title>
        <authorList>
            <person name="Ben Hania W."/>
            <person name="Joseph M."/>
            <person name="Schumann P."/>
            <person name="Bunk B."/>
            <person name="Fiebig A."/>
            <person name="Sproer C."/>
            <person name="Klenk H.P."/>
            <person name="Fardeau M.L."/>
            <person name="Spring S."/>
        </authorList>
    </citation>
    <scope>NUCLEOTIDE SEQUENCE [LARGE SCALE GENOMIC DNA]</scope>
    <source>
        <strain evidence="4 5">L21-RPul-D2</strain>
    </source>
</reference>
<evidence type="ECO:0000256" key="1">
    <source>
        <dbReference type="ARBA" id="ARBA00022553"/>
    </source>
</evidence>
<dbReference type="SMART" id="SM00448">
    <property type="entry name" value="REC"/>
    <property type="match status" value="2"/>
</dbReference>
<feature type="modified residue" description="4-aspartylphosphate" evidence="2">
    <location>
        <position position="52"/>
    </location>
</feature>
<dbReference type="CDD" id="cd00156">
    <property type="entry name" value="REC"/>
    <property type="match status" value="1"/>
</dbReference>
<evidence type="ECO:0000313" key="5">
    <source>
        <dbReference type="Proteomes" id="UP000018680"/>
    </source>
</evidence>
<dbReference type="STRING" id="1307761.L21SP2_1962"/>
<protein>
    <recommendedName>
        <fullName evidence="3">Response regulatory domain-containing protein</fullName>
    </recommendedName>
</protein>
<dbReference type="InterPro" id="IPR050595">
    <property type="entry name" value="Bact_response_regulator"/>
</dbReference>
<dbReference type="OrthoDB" id="330124at2"/>
<feature type="modified residue" description="4-aspartylphosphate" evidence="2">
    <location>
        <position position="350"/>
    </location>
</feature>
<dbReference type="eggNOG" id="COG0745">
    <property type="taxonomic scope" value="Bacteria"/>
</dbReference>
<dbReference type="GO" id="GO:0000160">
    <property type="term" value="P:phosphorelay signal transduction system"/>
    <property type="evidence" value="ECO:0007669"/>
    <property type="project" value="InterPro"/>
</dbReference>